<protein>
    <recommendedName>
        <fullName evidence="12">Glycerol-3-phosphate dehydrogenase</fullName>
        <ecNumber evidence="12">1.1.1.94</ecNumber>
    </recommendedName>
</protein>
<dbReference type="RefSeq" id="WP_006608300.1">
    <property type="nucleotide sequence ID" value="NZ_AFXA01000001.1"/>
</dbReference>
<evidence type="ECO:0000259" key="14">
    <source>
        <dbReference type="Pfam" id="PF07479"/>
    </source>
</evidence>
<dbReference type="GO" id="GO:0005975">
    <property type="term" value="P:carbohydrate metabolic process"/>
    <property type="evidence" value="ECO:0007669"/>
    <property type="project" value="InterPro"/>
</dbReference>
<comment type="caution">
    <text evidence="15">The sequence shown here is derived from an EMBL/GenBank/DDBJ whole genome shotgun (WGS) entry which is preliminary data.</text>
</comment>
<dbReference type="GO" id="GO:0046168">
    <property type="term" value="P:glycerol-3-phosphate catabolic process"/>
    <property type="evidence" value="ECO:0007669"/>
    <property type="project" value="InterPro"/>
</dbReference>
<dbReference type="InterPro" id="IPR006168">
    <property type="entry name" value="G3P_DH_NAD-dep"/>
</dbReference>
<dbReference type="InterPro" id="IPR006109">
    <property type="entry name" value="G3P_DH_NAD-dep_C"/>
</dbReference>
<dbReference type="GO" id="GO:0141153">
    <property type="term" value="F:glycerol-3-phosphate dehydrogenase (NADP+) activity"/>
    <property type="evidence" value="ECO:0007669"/>
    <property type="project" value="RHEA"/>
</dbReference>
<keyword evidence="6" id="KW-0594">Phospholipid biosynthesis</keyword>
<evidence type="ECO:0000256" key="12">
    <source>
        <dbReference type="RuleBase" id="RU000439"/>
    </source>
</evidence>
<keyword evidence="3 11" id="KW-0560">Oxidoreductase</keyword>
<dbReference type="Pfam" id="PF01210">
    <property type="entry name" value="NAD_Gly3P_dh_N"/>
    <property type="match status" value="1"/>
</dbReference>
<organism evidence="15 16">
    <name type="scientific">Mycoplasmopsis columbina SF7</name>
    <dbReference type="NCBI Taxonomy" id="1037410"/>
    <lineage>
        <taxon>Bacteria</taxon>
        <taxon>Bacillati</taxon>
        <taxon>Mycoplasmatota</taxon>
        <taxon>Mycoplasmoidales</taxon>
        <taxon>Metamycoplasmataceae</taxon>
        <taxon>Mycoplasmopsis</taxon>
    </lineage>
</organism>
<reference evidence="15 16" key="1">
    <citation type="journal article" date="2013" name="Genome Announc.">
        <title>Genome Sequence of Mycoplasma columbinum Strain SF7.</title>
        <authorList>
            <person name="Guo Z."/>
            <person name="Xu X."/>
            <person name="Zheng Q."/>
            <person name="Li T."/>
            <person name="Kuang S."/>
            <person name="Zhang Z."/>
            <person name="Chen Y."/>
            <person name="Lu X."/>
            <person name="Zhou R."/>
            <person name="Bi D."/>
            <person name="Jin H."/>
        </authorList>
    </citation>
    <scope>NUCLEOTIDE SEQUENCE [LARGE SCALE GENOMIC DNA]</scope>
    <source>
        <strain evidence="15 16">SF7</strain>
    </source>
</reference>
<keyword evidence="4 10" id="KW-0520">NAD</keyword>
<dbReference type="InterPro" id="IPR013328">
    <property type="entry name" value="6PGD_dom2"/>
</dbReference>
<dbReference type="GO" id="GO:0005829">
    <property type="term" value="C:cytosol"/>
    <property type="evidence" value="ECO:0007669"/>
    <property type="project" value="TreeGrafter"/>
</dbReference>
<dbReference type="Pfam" id="PF07479">
    <property type="entry name" value="NAD_Gly3P_dh_C"/>
    <property type="match status" value="1"/>
</dbReference>
<dbReference type="GO" id="GO:0051287">
    <property type="term" value="F:NAD binding"/>
    <property type="evidence" value="ECO:0007669"/>
    <property type="project" value="InterPro"/>
</dbReference>
<evidence type="ECO:0000256" key="9">
    <source>
        <dbReference type="PIRSR" id="PIRSR000114-2"/>
    </source>
</evidence>
<evidence type="ECO:0000256" key="2">
    <source>
        <dbReference type="ARBA" id="ARBA00022516"/>
    </source>
</evidence>
<evidence type="ECO:0000313" key="16">
    <source>
        <dbReference type="Proteomes" id="UP000004978"/>
    </source>
</evidence>
<feature type="domain" description="Glycerol-3-phosphate dehydrogenase NAD-dependent N-terminal" evidence="13">
    <location>
        <begin position="3"/>
        <end position="155"/>
    </location>
</feature>
<evidence type="ECO:0000256" key="3">
    <source>
        <dbReference type="ARBA" id="ARBA00023002"/>
    </source>
</evidence>
<dbReference type="InterPro" id="IPR011128">
    <property type="entry name" value="G3P_DH_NAD-dep_N"/>
</dbReference>
<feature type="active site" description="Proton acceptor" evidence="8">
    <location>
        <position position="193"/>
    </location>
</feature>
<evidence type="ECO:0000313" key="15">
    <source>
        <dbReference type="EMBL" id="EGV00597.1"/>
    </source>
</evidence>
<keyword evidence="5" id="KW-0443">Lipid metabolism</keyword>
<sequence length="330" mass="37005">MSKVTFIGTGAWASGLATVLTKNNHKVVMWGIDDKEISDINKGKNTKYFGDKFFNNPENLKATTDLKKALKGTQYLVLAVPSSAFEIVIPQIKNVLQDKKINVINVAKGIDNKSKLFYSDVIKKEFGENLKNYCTVVGPSYAVEVFDNQLTVINVVGPKSSYLQAVASIFNNDTFKLIENKNEYGAQLFAALKNTLAIAMGIVRETKPYKNPEAALLTIGVKEINNILKYLYPKSDKLIGFEFAGIGDLFLTCTSEKSRNFSFGLLIAQKGVKKALEENSKTIEGYRTAKIFYEMLKNVEELRIPFFRSIFNVLFANKSEKDLLDFLTEF</sequence>
<dbReference type="SUPFAM" id="SSF51735">
    <property type="entry name" value="NAD(P)-binding Rossmann-fold domains"/>
    <property type="match status" value="1"/>
</dbReference>
<gene>
    <name evidence="15" type="ORF">MCSF7_00055</name>
</gene>
<keyword evidence="2" id="KW-0444">Lipid biosynthesis</keyword>
<evidence type="ECO:0000259" key="13">
    <source>
        <dbReference type="Pfam" id="PF01210"/>
    </source>
</evidence>
<dbReference type="Gene3D" id="3.40.50.720">
    <property type="entry name" value="NAD(P)-binding Rossmann-like Domain"/>
    <property type="match status" value="1"/>
</dbReference>
<name>F9UJ34_9BACT</name>
<feature type="binding site" evidence="9">
    <location>
        <begin position="259"/>
        <end position="260"/>
    </location>
    <ligand>
        <name>substrate</name>
    </ligand>
</feature>
<keyword evidence="16" id="KW-1185">Reference proteome</keyword>
<dbReference type="Gene3D" id="1.10.1040.10">
    <property type="entry name" value="N-(1-d-carboxylethyl)-l-norvaline Dehydrogenase, domain 2"/>
    <property type="match status" value="1"/>
</dbReference>
<dbReference type="SUPFAM" id="SSF48179">
    <property type="entry name" value="6-phosphogluconate dehydrogenase C-terminal domain-like"/>
    <property type="match status" value="1"/>
</dbReference>
<evidence type="ECO:0000256" key="8">
    <source>
        <dbReference type="PIRSR" id="PIRSR000114-1"/>
    </source>
</evidence>
<dbReference type="GO" id="GO:0008654">
    <property type="term" value="P:phospholipid biosynthetic process"/>
    <property type="evidence" value="ECO:0007669"/>
    <property type="project" value="UniProtKB-KW"/>
</dbReference>
<feature type="binding site" evidence="10">
    <location>
        <position position="142"/>
    </location>
    <ligand>
        <name>NAD(+)</name>
        <dbReference type="ChEBI" id="CHEBI:57540"/>
    </ligand>
</feature>
<dbReference type="PIRSF" id="PIRSF000114">
    <property type="entry name" value="Glycerol-3-P_dh"/>
    <property type="match status" value="1"/>
</dbReference>
<dbReference type="EC" id="1.1.1.94" evidence="12"/>
<dbReference type="AlphaFoldDB" id="F9UJ34"/>
<dbReference type="STRING" id="1037410.MCSF7_00055"/>
<dbReference type="eggNOG" id="COG0240">
    <property type="taxonomic scope" value="Bacteria"/>
</dbReference>
<accession>F9UJ34</accession>
<feature type="binding site" evidence="10">
    <location>
        <position position="281"/>
    </location>
    <ligand>
        <name>NAD(+)</name>
        <dbReference type="ChEBI" id="CHEBI:57540"/>
    </ligand>
</feature>
<proteinExistence type="inferred from homology"/>
<dbReference type="InterPro" id="IPR036291">
    <property type="entry name" value="NAD(P)-bd_dom_sf"/>
</dbReference>
<evidence type="ECO:0000256" key="6">
    <source>
        <dbReference type="ARBA" id="ARBA00023209"/>
    </source>
</evidence>
<dbReference type="EMBL" id="AFXA01000001">
    <property type="protein sequence ID" value="EGV00597.1"/>
    <property type="molecule type" value="Genomic_DNA"/>
</dbReference>
<dbReference type="InterPro" id="IPR008927">
    <property type="entry name" value="6-PGluconate_DH-like_C_sf"/>
</dbReference>
<dbReference type="Proteomes" id="UP000004978">
    <property type="component" value="Unassembled WGS sequence"/>
</dbReference>
<dbReference type="PRINTS" id="PR00077">
    <property type="entry name" value="GPDHDRGNASE"/>
</dbReference>
<evidence type="ECO:0000256" key="10">
    <source>
        <dbReference type="PIRSR" id="PIRSR000114-3"/>
    </source>
</evidence>
<evidence type="ECO:0000256" key="1">
    <source>
        <dbReference type="ARBA" id="ARBA00011009"/>
    </source>
</evidence>
<evidence type="ECO:0000256" key="11">
    <source>
        <dbReference type="RuleBase" id="RU000437"/>
    </source>
</evidence>
<comment type="similarity">
    <text evidence="1 11">Belongs to the NAD-dependent glycerol-3-phosphate dehydrogenase family.</text>
</comment>
<evidence type="ECO:0000256" key="4">
    <source>
        <dbReference type="ARBA" id="ARBA00023027"/>
    </source>
</evidence>
<feature type="binding site" evidence="9">
    <location>
        <position position="108"/>
    </location>
    <ligand>
        <name>substrate</name>
    </ligand>
</feature>
<dbReference type="PANTHER" id="PTHR11728:SF1">
    <property type="entry name" value="GLYCEROL-3-PHOSPHATE DEHYDROGENASE [NAD(+)] 2, CHLOROPLASTIC"/>
    <property type="match status" value="1"/>
</dbReference>
<evidence type="ECO:0000256" key="5">
    <source>
        <dbReference type="ARBA" id="ARBA00023098"/>
    </source>
</evidence>
<feature type="binding site" evidence="10">
    <location>
        <position position="259"/>
    </location>
    <ligand>
        <name>NAD(+)</name>
        <dbReference type="ChEBI" id="CHEBI:57540"/>
    </ligand>
</feature>
<keyword evidence="7" id="KW-1208">Phospholipid metabolism</keyword>
<feature type="domain" description="Glycerol-3-phosphate dehydrogenase NAD-dependent C-terminal" evidence="14">
    <location>
        <begin position="184"/>
        <end position="324"/>
    </location>
</feature>
<dbReference type="PANTHER" id="PTHR11728">
    <property type="entry name" value="GLYCEROL-3-PHOSPHATE DEHYDROGENASE"/>
    <property type="match status" value="1"/>
</dbReference>
<comment type="catalytic activity">
    <reaction evidence="12">
        <text>sn-glycerol 3-phosphate + NADP(+) = dihydroxyacetone phosphate + NADPH + H(+)</text>
        <dbReference type="Rhea" id="RHEA:11096"/>
        <dbReference type="ChEBI" id="CHEBI:15378"/>
        <dbReference type="ChEBI" id="CHEBI:57597"/>
        <dbReference type="ChEBI" id="CHEBI:57642"/>
        <dbReference type="ChEBI" id="CHEBI:57783"/>
        <dbReference type="ChEBI" id="CHEBI:58349"/>
        <dbReference type="EC" id="1.1.1.94"/>
    </reaction>
</comment>
<evidence type="ECO:0000256" key="7">
    <source>
        <dbReference type="ARBA" id="ARBA00023264"/>
    </source>
</evidence>